<dbReference type="GO" id="GO:0061513">
    <property type="term" value="F:glucose 6-phosphate:phosphate antiporter activity"/>
    <property type="evidence" value="ECO:0007669"/>
    <property type="project" value="TreeGrafter"/>
</dbReference>
<keyword evidence="4 6" id="KW-1133">Transmembrane helix</keyword>
<evidence type="ECO:0000256" key="2">
    <source>
        <dbReference type="ARBA" id="ARBA00009598"/>
    </source>
</evidence>
<dbReference type="Pfam" id="PF07690">
    <property type="entry name" value="MFS_1"/>
    <property type="match status" value="1"/>
</dbReference>
<dbReference type="Gene3D" id="1.20.1250.20">
    <property type="entry name" value="MFS general substrate transporter like domains"/>
    <property type="match status" value="2"/>
</dbReference>
<evidence type="ECO:0000256" key="3">
    <source>
        <dbReference type="ARBA" id="ARBA00022692"/>
    </source>
</evidence>
<feature type="transmembrane region" description="Helical" evidence="6">
    <location>
        <begin position="314"/>
        <end position="332"/>
    </location>
</feature>
<feature type="transmembrane region" description="Helical" evidence="6">
    <location>
        <begin position="55"/>
        <end position="76"/>
    </location>
</feature>
<dbReference type="InterPro" id="IPR020846">
    <property type="entry name" value="MFS_dom"/>
</dbReference>
<dbReference type="GO" id="GO:0005789">
    <property type="term" value="C:endoplasmic reticulum membrane"/>
    <property type="evidence" value="ECO:0007669"/>
    <property type="project" value="TreeGrafter"/>
</dbReference>
<proteinExistence type="inferred from homology"/>
<evidence type="ECO:0000256" key="1">
    <source>
        <dbReference type="ARBA" id="ARBA00004127"/>
    </source>
</evidence>
<feature type="transmembrane region" description="Helical" evidence="6">
    <location>
        <begin position="226"/>
        <end position="249"/>
    </location>
</feature>
<name>A0AAU9VLH5_9CNID</name>
<feature type="transmembrane region" description="Helical" evidence="6">
    <location>
        <begin position="403"/>
        <end position="424"/>
    </location>
</feature>
<evidence type="ECO:0000259" key="7">
    <source>
        <dbReference type="PROSITE" id="PS50850"/>
    </source>
</evidence>
<feature type="transmembrane region" description="Helical" evidence="6">
    <location>
        <begin position="274"/>
        <end position="293"/>
    </location>
</feature>
<dbReference type="SUPFAM" id="SSF103473">
    <property type="entry name" value="MFS general substrate transporter"/>
    <property type="match status" value="1"/>
</dbReference>
<dbReference type="PANTHER" id="PTHR43826">
    <property type="entry name" value="GLUCOSE-6-PHOSPHATE EXCHANGER SLC37A4"/>
    <property type="match status" value="1"/>
</dbReference>
<comment type="similarity">
    <text evidence="2">Belongs to the major facilitator superfamily. Organophosphate:Pi antiporter (OPA) (TC 2.A.1.4) family.</text>
</comment>
<dbReference type="InterPro" id="IPR051337">
    <property type="entry name" value="OPA_Antiporter"/>
</dbReference>
<feature type="transmembrane region" description="Helical" evidence="6">
    <location>
        <begin position="14"/>
        <end position="32"/>
    </location>
</feature>
<keyword evidence="5 6" id="KW-0472">Membrane</keyword>
<dbReference type="PROSITE" id="PS50850">
    <property type="entry name" value="MFS"/>
    <property type="match status" value="1"/>
</dbReference>
<feature type="transmembrane region" description="Helical" evidence="6">
    <location>
        <begin position="169"/>
        <end position="193"/>
    </location>
</feature>
<dbReference type="AlphaFoldDB" id="A0AAU9VLH5"/>
<comment type="caution">
    <text evidence="8">The sequence shown here is derived from an EMBL/GenBank/DDBJ whole genome shotgun (WGS) entry which is preliminary data.</text>
</comment>
<reference evidence="8 9" key="1">
    <citation type="submission" date="2022-05" db="EMBL/GenBank/DDBJ databases">
        <authorList>
            <consortium name="Genoscope - CEA"/>
            <person name="William W."/>
        </authorList>
    </citation>
    <scope>NUCLEOTIDE SEQUENCE [LARGE SCALE GENOMIC DNA]</scope>
</reference>
<dbReference type="InterPro" id="IPR011701">
    <property type="entry name" value="MFS"/>
</dbReference>
<dbReference type="PIRSF" id="PIRSF002808">
    <property type="entry name" value="Hexose_phosphate_transp"/>
    <property type="match status" value="1"/>
</dbReference>
<feature type="transmembrane region" description="Helical" evidence="6">
    <location>
        <begin position="338"/>
        <end position="362"/>
    </location>
</feature>
<keyword evidence="3 6" id="KW-0812">Transmembrane</keyword>
<evidence type="ECO:0000313" key="9">
    <source>
        <dbReference type="Proteomes" id="UP001159428"/>
    </source>
</evidence>
<protein>
    <recommendedName>
        <fullName evidence="7">Major facilitator superfamily (MFS) profile domain-containing protein</fullName>
    </recommendedName>
</protein>
<dbReference type="EMBL" id="CALNXJ010000001">
    <property type="protein sequence ID" value="CAH3031515.1"/>
    <property type="molecule type" value="Genomic_DNA"/>
</dbReference>
<organism evidence="8 9">
    <name type="scientific">Pocillopora meandrina</name>
    <dbReference type="NCBI Taxonomy" id="46732"/>
    <lineage>
        <taxon>Eukaryota</taxon>
        <taxon>Metazoa</taxon>
        <taxon>Cnidaria</taxon>
        <taxon>Anthozoa</taxon>
        <taxon>Hexacorallia</taxon>
        <taxon>Scleractinia</taxon>
        <taxon>Astrocoeniina</taxon>
        <taxon>Pocilloporidae</taxon>
        <taxon>Pocillopora</taxon>
    </lineage>
</organism>
<sequence length="438" mass="47932">MAPLKDSNFRRYQIIRWMVYISLFLGYSSYYFSRKSYTFAIPALIQDLNLKKNELGVITSGFAAMYGVGKFTGGLLSDTLSPRTMFTAGMLLTGMINILIGFTGNVWLLTFLWSMNGLAQGCGWPPCTKLLREWFSPYELGTLWSLLTAGCNLATSISPMLTAFLTSNFGWSAAFITPGVSTATMSVLAYYLICDSPSEIGLEEFTQRTTMKSRTENKTVENRKDYIITMLLSPFLWVLSAGYLLTLFVKTGVGEWTQLFLIQTVGRTQYDSSVAMSFLEIGGLFGSITSGYITDKLVLKYGTSTLSSPRVPPMIGFAFLQLACVYLLHTAVTSSTSLWFISTLIFGIGFSLYTAINLYGVLAMENSPPGLGGTSHAIVALAANVGATLAGIPLTTISKVYDWGGVFVCLELASLFCGCLLIGARNVNRHMIEPSKLQ</sequence>
<keyword evidence="9" id="KW-1185">Reference proteome</keyword>
<evidence type="ECO:0000256" key="6">
    <source>
        <dbReference type="SAM" id="Phobius"/>
    </source>
</evidence>
<feature type="transmembrane region" description="Helical" evidence="6">
    <location>
        <begin position="374"/>
        <end position="397"/>
    </location>
</feature>
<evidence type="ECO:0000313" key="8">
    <source>
        <dbReference type="EMBL" id="CAH3031515.1"/>
    </source>
</evidence>
<dbReference type="Proteomes" id="UP001159428">
    <property type="component" value="Unassembled WGS sequence"/>
</dbReference>
<dbReference type="InterPro" id="IPR036259">
    <property type="entry name" value="MFS_trans_sf"/>
</dbReference>
<evidence type="ECO:0000256" key="4">
    <source>
        <dbReference type="ARBA" id="ARBA00022989"/>
    </source>
</evidence>
<dbReference type="GO" id="GO:0035435">
    <property type="term" value="P:phosphate ion transmembrane transport"/>
    <property type="evidence" value="ECO:0007669"/>
    <property type="project" value="TreeGrafter"/>
</dbReference>
<feature type="domain" description="Major facilitator superfamily (MFS) profile" evidence="7">
    <location>
        <begin position="19"/>
        <end position="429"/>
    </location>
</feature>
<evidence type="ECO:0000256" key="5">
    <source>
        <dbReference type="ARBA" id="ARBA00023136"/>
    </source>
</evidence>
<gene>
    <name evidence="8" type="ORF">PMEA_00000214</name>
</gene>
<accession>A0AAU9VLH5</accession>
<comment type="subcellular location">
    <subcellularLocation>
        <location evidence="1">Endomembrane system</location>
        <topology evidence="1">Multi-pass membrane protein</topology>
    </subcellularLocation>
</comment>
<dbReference type="InterPro" id="IPR000849">
    <property type="entry name" value="Sugar_P_transporter"/>
</dbReference>
<feature type="transmembrane region" description="Helical" evidence="6">
    <location>
        <begin position="88"/>
        <end position="108"/>
    </location>
</feature>
<dbReference type="PANTHER" id="PTHR43826:SF3">
    <property type="entry name" value="GLUCOSE-6-PHOSPHATE EXCHANGER SLC37A4"/>
    <property type="match status" value="1"/>
</dbReference>